<dbReference type="NCBIfam" id="TIGR00738">
    <property type="entry name" value="rrf2_super"/>
    <property type="match status" value="1"/>
</dbReference>
<dbReference type="GO" id="GO:0003677">
    <property type="term" value="F:DNA binding"/>
    <property type="evidence" value="ECO:0007669"/>
    <property type="project" value="UniProtKB-KW"/>
</dbReference>
<name>A0A0F9WJF1_9ZZZZ</name>
<dbReference type="EMBL" id="LAZR01000001">
    <property type="protein sequence ID" value="KKO12683.1"/>
    <property type="molecule type" value="Genomic_DNA"/>
</dbReference>
<dbReference type="AlphaFoldDB" id="A0A0F9WJF1"/>
<dbReference type="InterPro" id="IPR036388">
    <property type="entry name" value="WH-like_DNA-bd_sf"/>
</dbReference>
<gene>
    <name evidence="2" type="ORF">LCGC14_0006990</name>
</gene>
<evidence type="ECO:0000256" key="1">
    <source>
        <dbReference type="ARBA" id="ARBA00023125"/>
    </source>
</evidence>
<comment type="caution">
    <text evidence="2">The sequence shown here is derived from an EMBL/GenBank/DDBJ whole genome shotgun (WGS) entry which is preliminary data.</text>
</comment>
<dbReference type="Pfam" id="PF02082">
    <property type="entry name" value="Rrf2"/>
    <property type="match status" value="1"/>
</dbReference>
<dbReference type="PANTHER" id="PTHR33221:SF4">
    <property type="entry name" value="HTH-TYPE TRANSCRIPTIONAL REPRESSOR NSRR"/>
    <property type="match status" value="1"/>
</dbReference>
<accession>A0A0F9WJF1</accession>
<reference evidence="2" key="1">
    <citation type="journal article" date="2015" name="Nature">
        <title>Complex archaea that bridge the gap between prokaryotes and eukaryotes.</title>
        <authorList>
            <person name="Spang A."/>
            <person name="Saw J.H."/>
            <person name="Jorgensen S.L."/>
            <person name="Zaremba-Niedzwiedzka K."/>
            <person name="Martijn J."/>
            <person name="Lind A.E."/>
            <person name="van Eijk R."/>
            <person name="Schleper C."/>
            <person name="Guy L."/>
            <person name="Ettema T.J."/>
        </authorList>
    </citation>
    <scope>NUCLEOTIDE SEQUENCE</scope>
</reference>
<evidence type="ECO:0000313" key="2">
    <source>
        <dbReference type="EMBL" id="KKO12683.1"/>
    </source>
</evidence>
<proteinExistence type="predicted"/>
<dbReference type="PANTHER" id="PTHR33221">
    <property type="entry name" value="WINGED HELIX-TURN-HELIX TRANSCRIPTIONAL REGULATOR, RRF2 FAMILY"/>
    <property type="match status" value="1"/>
</dbReference>
<dbReference type="GO" id="GO:0005829">
    <property type="term" value="C:cytosol"/>
    <property type="evidence" value="ECO:0007669"/>
    <property type="project" value="TreeGrafter"/>
</dbReference>
<protein>
    <recommendedName>
        <fullName evidence="3">BadM/Rrf2 family transcriptional regulator</fullName>
    </recommendedName>
</protein>
<dbReference type="InterPro" id="IPR030489">
    <property type="entry name" value="TR_Rrf2-type_CS"/>
</dbReference>
<evidence type="ECO:0008006" key="3">
    <source>
        <dbReference type="Google" id="ProtNLM"/>
    </source>
</evidence>
<dbReference type="InterPro" id="IPR000944">
    <property type="entry name" value="Tscrpt_reg_Rrf2"/>
</dbReference>
<organism evidence="2">
    <name type="scientific">marine sediment metagenome</name>
    <dbReference type="NCBI Taxonomy" id="412755"/>
    <lineage>
        <taxon>unclassified sequences</taxon>
        <taxon>metagenomes</taxon>
        <taxon>ecological metagenomes</taxon>
    </lineage>
</organism>
<dbReference type="InterPro" id="IPR036390">
    <property type="entry name" value="WH_DNA-bd_sf"/>
</dbReference>
<dbReference type="GO" id="GO:0003700">
    <property type="term" value="F:DNA-binding transcription factor activity"/>
    <property type="evidence" value="ECO:0007669"/>
    <property type="project" value="TreeGrafter"/>
</dbReference>
<dbReference type="PROSITE" id="PS01332">
    <property type="entry name" value="HTH_RRF2_1"/>
    <property type="match status" value="1"/>
</dbReference>
<dbReference type="SUPFAM" id="SSF46785">
    <property type="entry name" value="Winged helix' DNA-binding domain"/>
    <property type="match status" value="1"/>
</dbReference>
<dbReference type="Gene3D" id="1.10.10.10">
    <property type="entry name" value="Winged helix-like DNA-binding domain superfamily/Winged helix DNA-binding domain"/>
    <property type="match status" value="1"/>
</dbReference>
<sequence length="152" mass="17046">MQLTTFTDYGLRALMYLAAEPDRLCSVRELAEHYGISRNHLVKVVHKLSQLGYIASTKGKGGGIRLARDPAELKLGDMIRSLEPNMNIVECFDKDTNTCKVTNTCQLKHFLYDANQAFIESLNQHTLADAVPNKSLFLKPLRPDSILPLKIS</sequence>
<dbReference type="PROSITE" id="PS51197">
    <property type="entry name" value="HTH_RRF2_2"/>
    <property type="match status" value="1"/>
</dbReference>
<keyword evidence="1" id="KW-0238">DNA-binding</keyword>